<evidence type="ECO:0000313" key="2">
    <source>
        <dbReference type="Proteomes" id="UP000682811"/>
    </source>
</evidence>
<dbReference type="Proteomes" id="UP000682811">
    <property type="component" value="Unassembled WGS sequence"/>
</dbReference>
<reference evidence="1 2" key="1">
    <citation type="submission" date="2021-03" db="EMBL/GenBank/DDBJ databases">
        <title>Antimicrobial resistance genes in bacteria isolated from Japanese honey, and their potential for conferring macrolide and lincosamide resistance in the American foulbrood pathogen Paenibacillus larvae.</title>
        <authorList>
            <person name="Okamoto M."/>
            <person name="Kumagai M."/>
            <person name="Kanamori H."/>
            <person name="Takamatsu D."/>
        </authorList>
    </citation>
    <scope>NUCLEOTIDE SEQUENCE [LARGE SCALE GENOMIC DNA]</scope>
    <source>
        <strain evidence="1 2">J34TS1</strain>
    </source>
</reference>
<dbReference type="EMBL" id="BORT01000003">
    <property type="protein sequence ID" value="GIO46216.1"/>
    <property type="molecule type" value="Genomic_DNA"/>
</dbReference>
<organism evidence="1 2">
    <name type="scientific">Paenibacillus azoreducens</name>
    <dbReference type="NCBI Taxonomy" id="116718"/>
    <lineage>
        <taxon>Bacteria</taxon>
        <taxon>Bacillati</taxon>
        <taxon>Bacillota</taxon>
        <taxon>Bacilli</taxon>
        <taxon>Bacillales</taxon>
        <taxon>Paenibacillaceae</taxon>
        <taxon>Paenibacillus</taxon>
    </lineage>
</organism>
<sequence>MLPGIRELRFKLLIQAIHTATLIGKLLVRSIEAWSSVGLGAPWHAVYFYLGKHILPQET</sequence>
<accession>A0A919Y8R5</accession>
<dbReference type="AlphaFoldDB" id="A0A919Y8R5"/>
<protein>
    <submittedName>
        <fullName evidence="1">Uncharacterized protein</fullName>
    </submittedName>
</protein>
<comment type="caution">
    <text evidence="1">The sequence shown here is derived from an EMBL/GenBank/DDBJ whole genome shotgun (WGS) entry which is preliminary data.</text>
</comment>
<evidence type="ECO:0000313" key="1">
    <source>
        <dbReference type="EMBL" id="GIO46216.1"/>
    </source>
</evidence>
<name>A0A919Y8R5_9BACL</name>
<keyword evidence="2" id="KW-1185">Reference proteome</keyword>
<gene>
    <name evidence="1" type="ORF">J34TS1_09810</name>
</gene>
<proteinExistence type="predicted"/>